<evidence type="ECO:0000256" key="5">
    <source>
        <dbReference type="ARBA" id="ARBA00022617"/>
    </source>
</evidence>
<comment type="cofactor">
    <cofactor evidence="10">
        <name>Ca(2+)</name>
        <dbReference type="ChEBI" id="CHEBI:29108"/>
    </cofactor>
    <text evidence="10">Binds 2 calcium ions per subunit.</text>
</comment>
<keyword evidence="7" id="KW-0560">Oxidoreductase</keyword>
<reference evidence="13" key="2">
    <citation type="submission" date="2023-02" db="EMBL/GenBank/DDBJ databases">
        <authorList>
            <person name="Swenson N.G."/>
            <person name="Wegrzyn J.L."/>
            <person name="Mcevoy S.L."/>
        </authorList>
    </citation>
    <scope>NUCLEOTIDE SEQUENCE</scope>
    <source>
        <strain evidence="13">91603</strain>
        <tissue evidence="13">Leaf</tissue>
    </source>
</reference>
<dbReference type="GO" id="GO:0046872">
    <property type="term" value="F:metal ion binding"/>
    <property type="evidence" value="ECO:0007669"/>
    <property type="project" value="UniProtKB-KW"/>
</dbReference>
<dbReference type="EMBL" id="JAJSOW010000108">
    <property type="protein sequence ID" value="KAI9153214.1"/>
    <property type="molecule type" value="Genomic_DNA"/>
</dbReference>
<feature type="binding site" evidence="10">
    <location>
        <position position="29"/>
    </location>
    <ligand>
        <name>Ca(2+)</name>
        <dbReference type="ChEBI" id="CHEBI:29108"/>
        <label>1</label>
    </ligand>
</feature>
<dbReference type="GO" id="GO:0006979">
    <property type="term" value="P:response to oxidative stress"/>
    <property type="evidence" value="ECO:0007669"/>
    <property type="project" value="InterPro"/>
</dbReference>
<comment type="cofactor">
    <cofactor evidence="2">
        <name>heme b</name>
        <dbReference type="ChEBI" id="CHEBI:60344"/>
    </cofactor>
</comment>
<evidence type="ECO:0000256" key="7">
    <source>
        <dbReference type="ARBA" id="ARBA00023002"/>
    </source>
</evidence>
<evidence type="ECO:0000256" key="6">
    <source>
        <dbReference type="ARBA" id="ARBA00022723"/>
    </source>
</evidence>
<dbReference type="InterPro" id="IPR000823">
    <property type="entry name" value="Peroxidase_pln"/>
</dbReference>
<keyword evidence="14" id="KW-1185">Reference proteome</keyword>
<gene>
    <name evidence="13" type="ORF">LWI28_007815</name>
</gene>
<evidence type="ECO:0000256" key="2">
    <source>
        <dbReference type="ARBA" id="ARBA00001970"/>
    </source>
</evidence>
<dbReference type="GO" id="GO:0020037">
    <property type="term" value="F:heme binding"/>
    <property type="evidence" value="ECO:0007669"/>
    <property type="project" value="InterPro"/>
</dbReference>
<feature type="binding site" evidence="10">
    <location>
        <position position="43"/>
    </location>
    <ligand>
        <name>Ca(2+)</name>
        <dbReference type="ChEBI" id="CHEBI:29108"/>
        <label>1</label>
    </ligand>
</feature>
<evidence type="ECO:0000256" key="8">
    <source>
        <dbReference type="ARBA" id="ARBA00023004"/>
    </source>
</evidence>
<dbReference type="PROSITE" id="PS50873">
    <property type="entry name" value="PEROXIDASE_4"/>
    <property type="match status" value="1"/>
</dbReference>
<name>A0AAD5NF63_ACENE</name>
<organism evidence="13 14">
    <name type="scientific">Acer negundo</name>
    <name type="common">Box elder</name>
    <dbReference type="NCBI Taxonomy" id="4023"/>
    <lineage>
        <taxon>Eukaryota</taxon>
        <taxon>Viridiplantae</taxon>
        <taxon>Streptophyta</taxon>
        <taxon>Embryophyta</taxon>
        <taxon>Tracheophyta</taxon>
        <taxon>Spermatophyta</taxon>
        <taxon>Magnoliopsida</taxon>
        <taxon>eudicotyledons</taxon>
        <taxon>Gunneridae</taxon>
        <taxon>Pentapetalae</taxon>
        <taxon>rosids</taxon>
        <taxon>malvids</taxon>
        <taxon>Sapindales</taxon>
        <taxon>Sapindaceae</taxon>
        <taxon>Hippocastanoideae</taxon>
        <taxon>Acereae</taxon>
        <taxon>Acer</taxon>
    </lineage>
</organism>
<dbReference type="Gene3D" id="1.10.420.10">
    <property type="entry name" value="Peroxidase, domain 2"/>
    <property type="match status" value="1"/>
</dbReference>
<evidence type="ECO:0000256" key="4">
    <source>
        <dbReference type="ARBA" id="ARBA00022559"/>
    </source>
</evidence>
<comment type="caution">
    <text evidence="13">The sequence shown here is derived from an EMBL/GenBank/DDBJ whole genome shotgun (WGS) entry which is preliminary data.</text>
</comment>
<evidence type="ECO:0000256" key="9">
    <source>
        <dbReference type="PIRSR" id="PIRSR600823-2"/>
    </source>
</evidence>
<dbReference type="GO" id="GO:0140825">
    <property type="term" value="F:lactoperoxidase activity"/>
    <property type="evidence" value="ECO:0007669"/>
    <property type="project" value="UniProtKB-EC"/>
</dbReference>
<feature type="domain" description="Plant heme peroxidase family profile" evidence="12">
    <location>
        <begin position="26"/>
        <end position="150"/>
    </location>
</feature>
<proteinExistence type="inferred from homology"/>
<feature type="binding site" evidence="10">
    <location>
        <position position="31"/>
    </location>
    <ligand>
        <name>Ca(2+)</name>
        <dbReference type="ChEBI" id="CHEBI:29108"/>
        <label>1</label>
    </ligand>
</feature>
<dbReference type="Gene3D" id="1.10.520.10">
    <property type="match status" value="1"/>
</dbReference>
<protein>
    <recommendedName>
        <fullName evidence="3">peroxidase</fullName>
        <ecNumber evidence="3">1.11.1.7</ecNumber>
    </recommendedName>
</protein>
<keyword evidence="8" id="KW-0408">Iron</keyword>
<dbReference type="PANTHER" id="PTHR31388:SF126">
    <property type="entry name" value="PEROXIDASE"/>
    <property type="match status" value="1"/>
</dbReference>
<keyword evidence="6 10" id="KW-0479">Metal-binding</keyword>
<keyword evidence="5" id="KW-0349">Heme</keyword>
<dbReference type="EC" id="1.11.1.7" evidence="3"/>
<dbReference type="Pfam" id="PF00141">
    <property type="entry name" value="peroxidase"/>
    <property type="match status" value="1"/>
</dbReference>
<comment type="catalytic activity">
    <reaction evidence="1">
        <text>2 a phenolic donor + H2O2 = 2 a phenolic radical donor + 2 H2O</text>
        <dbReference type="Rhea" id="RHEA:56136"/>
        <dbReference type="ChEBI" id="CHEBI:15377"/>
        <dbReference type="ChEBI" id="CHEBI:16240"/>
        <dbReference type="ChEBI" id="CHEBI:139520"/>
        <dbReference type="ChEBI" id="CHEBI:139521"/>
        <dbReference type="EC" id="1.11.1.7"/>
    </reaction>
</comment>
<keyword evidence="10" id="KW-0106">Calcium</keyword>
<feature type="binding site" evidence="10">
    <location>
        <position position="27"/>
    </location>
    <ligand>
        <name>Ca(2+)</name>
        <dbReference type="ChEBI" id="CHEBI:29108"/>
        <label>1</label>
    </ligand>
</feature>
<dbReference type="InterPro" id="IPR010255">
    <property type="entry name" value="Haem_peroxidase_sf"/>
</dbReference>
<dbReference type="SUPFAM" id="SSF48113">
    <property type="entry name" value="Heme-dependent peroxidases"/>
    <property type="match status" value="1"/>
</dbReference>
<comment type="similarity">
    <text evidence="11">Belongs to the peroxidase family.</text>
</comment>
<accession>A0AAD5NF63</accession>
<dbReference type="Proteomes" id="UP001064489">
    <property type="component" value="Chromosome 11"/>
</dbReference>
<dbReference type="InterPro" id="IPR002016">
    <property type="entry name" value="Haem_peroxidase"/>
</dbReference>
<evidence type="ECO:0000313" key="13">
    <source>
        <dbReference type="EMBL" id="KAI9153214.1"/>
    </source>
</evidence>
<evidence type="ECO:0000256" key="10">
    <source>
        <dbReference type="PIRSR" id="PIRSR600823-3"/>
    </source>
</evidence>
<dbReference type="PANTHER" id="PTHR31388">
    <property type="entry name" value="PEROXIDASE 72-RELATED"/>
    <property type="match status" value="1"/>
</dbReference>
<evidence type="ECO:0000313" key="14">
    <source>
        <dbReference type="Proteomes" id="UP001064489"/>
    </source>
</evidence>
<evidence type="ECO:0000259" key="12">
    <source>
        <dbReference type="PROSITE" id="PS50873"/>
    </source>
</evidence>
<evidence type="ECO:0000256" key="1">
    <source>
        <dbReference type="ARBA" id="ARBA00000189"/>
    </source>
</evidence>
<sequence>MNTHALKLCLPSSKWWRLRCTMNATEGCDASLLLDSMSTIDSENNSRANKNSARGFEVMINQIKIEVDKICGRPIFFCADILADAARDSIVAEGLHGWCHWEEGTQPATASRTQADRDIPSPFMDLPALIENFKRQGLDDRDLVVLSPLQ</sequence>
<evidence type="ECO:0000256" key="3">
    <source>
        <dbReference type="ARBA" id="ARBA00012313"/>
    </source>
</evidence>
<dbReference type="AlphaFoldDB" id="A0AAD5NF63"/>
<feature type="binding site" evidence="9">
    <location>
        <position position="120"/>
    </location>
    <ligand>
        <name>substrate</name>
    </ligand>
</feature>
<reference evidence="13" key="1">
    <citation type="journal article" date="2022" name="Plant J.">
        <title>Strategies of tolerance reflected in two North American maple genomes.</title>
        <authorList>
            <person name="McEvoy S.L."/>
            <person name="Sezen U.U."/>
            <person name="Trouern-Trend A."/>
            <person name="McMahon S.M."/>
            <person name="Schaberg P.G."/>
            <person name="Yang J."/>
            <person name="Wegrzyn J.L."/>
            <person name="Swenson N.G."/>
        </authorList>
    </citation>
    <scope>NUCLEOTIDE SEQUENCE</scope>
    <source>
        <strain evidence="13">91603</strain>
    </source>
</reference>
<keyword evidence="4" id="KW-0575">Peroxidase</keyword>
<evidence type="ECO:0000256" key="11">
    <source>
        <dbReference type="RuleBase" id="RU004241"/>
    </source>
</evidence>